<organism evidence="2 4">
    <name type="scientific">Cyprinid herpesvirus 2</name>
    <name type="common">CyHV-2</name>
    <dbReference type="NCBI Taxonomy" id="317878"/>
    <lineage>
        <taxon>Viruses</taxon>
        <taxon>Duplodnaviria</taxon>
        <taxon>Heunggongvirae</taxon>
        <taxon>Peploviricota</taxon>
        <taxon>Herviviricetes</taxon>
        <taxon>Herpesvirales</taxon>
        <taxon>Alloherpesviridae</taxon>
        <taxon>Cyvirus</taxon>
        <taxon>Cyvirus cyprinidallo2</taxon>
    </lineage>
</organism>
<reference evidence="3" key="2">
    <citation type="submission" date="2019-10" db="EMBL/GenBank/DDBJ databases">
        <title>The complete genome of Cyprinid herpesvirus 2, a new strain isolated from Allogynogenetic crucian carp.</title>
        <authorList>
            <person name="Jiang Y."/>
            <person name="Wang H."/>
            <person name="Lu L."/>
        </authorList>
    </citation>
    <scope>NUCLEOTIDE SEQUENCE</scope>
    <source>
        <strain evidence="3">YC-01</strain>
    </source>
</reference>
<dbReference type="OrthoDB" id="31547at10239"/>
<dbReference type="EMBL" id="MN593216">
    <property type="protein sequence ID" value="QIV66917.1"/>
    <property type="molecule type" value="Genomic_DNA"/>
</dbReference>
<evidence type="ECO:0000313" key="2">
    <source>
        <dbReference type="EMBL" id="AFJ20530.1"/>
    </source>
</evidence>
<keyword evidence="4" id="KW-1185">Reference proteome</keyword>
<evidence type="ECO:0000313" key="3">
    <source>
        <dbReference type="EMBL" id="QIV66917.1"/>
    </source>
</evidence>
<dbReference type="KEGG" id="vg:14011338"/>
<dbReference type="RefSeq" id="YP_007003920.1">
    <property type="nucleotide sequence ID" value="NC_019495.1"/>
</dbReference>
<dbReference type="GeneID" id="14011338"/>
<dbReference type="EMBL" id="JQ815364">
    <property type="protein sequence ID" value="AFJ20530.1"/>
    <property type="molecule type" value="Genomic_DNA"/>
</dbReference>
<evidence type="ECO:0000313" key="4">
    <source>
        <dbReference type="Proteomes" id="UP000101183"/>
    </source>
</evidence>
<gene>
    <name evidence="2" type="ORF">CyHV2_ORF101</name>
</gene>
<accession>K7PCN8</accession>
<protein>
    <submittedName>
        <fullName evidence="2">Protein ORF101</fullName>
    </submittedName>
</protein>
<dbReference type="Proteomes" id="UP000101183">
    <property type="component" value="Segment"/>
</dbReference>
<sequence length="741" mass="81646">MSSSSSSSSSSSPYSPLRTRLALDASTDNWLLSLLVGNSGTYGMTQSTADFQASLYRPATFSAAYQEEPLDLSVKKTSQSSAAGWYAPLSPFTPTPPEESPSALPPTPPTTSPEGRQNVSKRVEARPPFIEVVRLPEREHPSFAATRFLPRKLLPPNVRVTAHLGKRFKKNVSSESSAKLLLHGGLFDEQPPRPTLPRDISLNNAHTMSSKSSFSFADRSSDSQEAVVVPINISSLVARSASNRPPSLVNSENIFKSICLYYDGKRYEIPWVTGERLTLSEAVNMIRATDKMAVGGTPDMDTTIHQWFRSEPLELGPDENAIPEHKRARRYCCGNIDVMACPNAWANYTPVPDDDPVWLVLKRNRHEIRRACNYDNFFTVYLTVNTSRDINRLYNPRTFVLYSASYDTQQIRSFSRYRLKGSWRFYADPYCNHGVLQHAVLSKGLVLYARLRNGTAYSDLCAEYSQLAQSDLGHKLVGVKIGDDPAMLPGLGDVDEYWGWKRPSVDAVRKVKVVDRLDEEKPPEVKRVGRGFGFLHGELMLSESFGSTKKPREAANFPVWAKTTSGENLCRFYKTSDDGGRVRPIVIESDDSSDGSLSSNLRPDTFSLGPIVDEHELFSPTATRKRPVRSYGRNVHSESLGACSVDVVCDAKKVRRGGAPVLGPGVGETGADAEALAADHQVGHSGVDESGVSESSDVRVKEFPRHGPVVIASLRGREGGQPLSQSAFGRYSSDYTGAYDL</sequence>
<feature type="compositionally biased region" description="Pro residues" evidence="1">
    <location>
        <begin position="91"/>
        <end position="111"/>
    </location>
</feature>
<feature type="region of interest" description="Disordered" evidence="1">
    <location>
        <begin position="86"/>
        <end position="123"/>
    </location>
</feature>
<proteinExistence type="predicted"/>
<name>K7PCN8_CYHV2</name>
<evidence type="ECO:0000256" key="1">
    <source>
        <dbReference type="SAM" id="MobiDB-lite"/>
    </source>
</evidence>
<reference evidence="2 4" key="1">
    <citation type="journal article" date="2013" name="J. Virol.">
        <title>Comparative genomics of carp herpesviruses.</title>
        <authorList>
            <person name="Davison A.J."/>
            <person name="Kurobe T."/>
            <person name="Gatherer D."/>
            <person name="Cunningham C."/>
            <person name="Korf I."/>
            <person name="Fukuda H."/>
            <person name="Hedrick R.P."/>
            <person name="Waltzek T.B."/>
        </authorList>
    </citation>
    <scope>NUCLEOTIDE SEQUENCE [LARGE SCALE GENOMIC DNA]</scope>
    <source>
        <strain evidence="2">ST-J1</strain>
    </source>
</reference>